<protein>
    <submittedName>
        <fullName evidence="1">Uncharacterized protein</fullName>
    </submittedName>
</protein>
<sequence>MESLETMFGENPKKPKYAFIQPRNFSEASFRYSRHLARRGIYIRTGMSWSCKALFSMSWSSKRERERGKLLRRDPFCI</sequence>
<accession>A0A822YFX2</accession>
<dbReference type="AlphaFoldDB" id="A0A822YFX2"/>
<organism evidence="1 2">
    <name type="scientific">Nelumbo nucifera</name>
    <name type="common">Sacred lotus</name>
    <dbReference type="NCBI Taxonomy" id="4432"/>
    <lineage>
        <taxon>Eukaryota</taxon>
        <taxon>Viridiplantae</taxon>
        <taxon>Streptophyta</taxon>
        <taxon>Embryophyta</taxon>
        <taxon>Tracheophyta</taxon>
        <taxon>Spermatophyta</taxon>
        <taxon>Magnoliopsida</taxon>
        <taxon>Proteales</taxon>
        <taxon>Nelumbonaceae</taxon>
        <taxon>Nelumbo</taxon>
    </lineage>
</organism>
<proteinExistence type="predicted"/>
<name>A0A822YFX2_NELNU</name>
<evidence type="ECO:0000313" key="2">
    <source>
        <dbReference type="Proteomes" id="UP000607653"/>
    </source>
</evidence>
<comment type="caution">
    <text evidence="1">The sequence shown here is derived from an EMBL/GenBank/DDBJ whole genome shotgun (WGS) entry which is preliminary data.</text>
</comment>
<dbReference type="EMBL" id="DUZY01000003">
    <property type="protein sequence ID" value="DAD30371.1"/>
    <property type="molecule type" value="Genomic_DNA"/>
</dbReference>
<keyword evidence="2" id="KW-1185">Reference proteome</keyword>
<gene>
    <name evidence="1" type="ORF">HUJ06_009222</name>
</gene>
<evidence type="ECO:0000313" key="1">
    <source>
        <dbReference type="EMBL" id="DAD30371.1"/>
    </source>
</evidence>
<reference evidence="1 2" key="1">
    <citation type="journal article" date="2020" name="Mol. Biol. Evol.">
        <title>Distinct Expression and Methylation Patterns for Genes with Different Fates following a Single Whole-Genome Duplication in Flowering Plants.</title>
        <authorList>
            <person name="Shi T."/>
            <person name="Rahmani R.S."/>
            <person name="Gugger P.F."/>
            <person name="Wang M."/>
            <person name="Li H."/>
            <person name="Zhang Y."/>
            <person name="Li Z."/>
            <person name="Wang Q."/>
            <person name="Van de Peer Y."/>
            <person name="Marchal K."/>
            <person name="Chen J."/>
        </authorList>
    </citation>
    <scope>NUCLEOTIDE SEQUENCE [LARGE SCALE GENOMIC DNA]</scope>
    <source>
        <tissue evidence="1">Leaf</tissue>
    </source>
</reference>
<dbReference type="Proteomes" id="UP000607653">
    <property type="component" value="Unassembled WGS sequence"/>
</dbReference>